<feature type="transmembrane region" description="Helical" evidence="6">
    <location>
        <begin position="211"/>
        <end position="233"/>
    </location>
</feature>
<evidence type="ECO:0000256" key="4">
    <source>
        <dbReference type="ARBA" id="ARBA00022989"/>
    </source>
</evidence>
<feature type="transmembrane region" description="Helical" evidence="6">
    <location>
        <begin position="138"/>
        <end position="158"/>
    </location>
</feature>
<keyword evidence="4 6" id="KW-1133">Transmembrane helix</keyword>
<dbReference type="PANTHER" id="PTHR10556">
    <property type="entry name" value="3-OXO-5-ALPHA-STEROID 4-DEHYDROGENASE"/>
    <property type="match status" value="1"/>
</dbReference>
<feature type="domain" description="3-oxo-5-alpha-steroid 4-dehydrogenase C-terminal" evidence="7">
    <location>
        <begin position="250"/>
        <end position="293"/>
    </location>
</feature>
<evidence type="ECO:0000259" key="7">
    <source>
        <dbReference type="Pfam" id="PF02544"/>
    </source>
</evidence>
<dbReference type="Pfam" id="PF02544">
    <property type="entry name" value="Steroid_dh"/>
    <property type="match status" value="2"/>
</dbReference>
<accession>A0A427Y5Z0</accession>
<keyword evidence="5 6" id="KW-0472">Membrane</keyword>
<evidence type="ECO:0000256" key="6">
    <source>
        <dbReference type="SAM" id="Phobius"/>
    </source>
</evidence>
<keyword evidence="3 6" id="KW-0812">Transmembrane</keyword>
<dbReference type="GO" id="GO:0006629">
    <property type="term" value="P:lipid metabolic process"/>
    <property type="evidence" value="ECO:0007669"/>
    <property type="project" value="InterPro"/>
</dbReference>
<organism evidence="8 9">
    <name type="scientific">Apiotrichum porosum</name>
    <dbReference type="NCBI Taxonomy" id="105984"/>
    <lineage>
        <taxon>Eukaryota</taxon>
        <taxon>Fungi</taxon>
        <taxon>Dikarya</taxon>
        <taxon>Basidiomycota</taxon>
        <taxon>Agaricomycotina</taxon>
        <taxon>Tremellomycetes</taxon>
        <taxon>Trichosporonales</taxon>
        <taxon>Trichosporonaceae</taxon>
        <taxon>Apiotrichum</taxon>
    </lineage>
</organism>
<protein>
    <recommendedName>
        <fullName evidence="7">3-oxo-5-alpha-steroid 4-dehydrogenase C-terminal domain-containing protein</fullName>
    </recommendedName>
</protein>
<evidence type="ECO:0000313" key="9">
    <source>
        <dbReference type="Proteomes" id="UP000279236"/>
    </source>
</evidence>
<dbReference type="Proteomes" id="UP000279236">
    <property type="component" value="Unassembled WGS sequence"/>
</dbReference>
<dbReference type="InterPro" id="IPR001104">
    <property type="entry name" value="3-oxo-5_a-steroid_4-DH_C"/>
</dbReference>
<name>A0A427Y5Z0_9TREE</name>
<evidence type="ECO:0000256" key="2">
    <source>
        <dbReference type="ARBA" id="ARBA00007742"/>
    </source>
</evidence>
<feature type="transmembrane region" description="Helical" evidence="6">
    <location>
        <begin position="245"/>
        <end position="266"/>
    </location>
</feature>
<evidence type="ECO:0000256" key="3">
    <source>
        <dbReference type="ARBA" id="ARBA00022692"/>
    </source>
</evidence>
<dbReference type="EMBL" id="RSCE01000002">
    <property type="protein sequence ID" value="RSH86498.1"/>
    <property type="molecule type" value="Genomic_DNA"/>
</dbReference>
<dbReference type="PANTHER" id="PTHR10556:SF43">
    <property type="entry name" value="STEROID 5-ALPHA-REDUCTASE DET2"/>
    <property type="match status" value="1"/>
</dbReference>
<sequence length="294" mass="32542">MPSAPPPPPHSFYTLLATFLAFPLHAPLTLLVLDAPFGKFAWDGSWLNVHGNTAWVVMEAVSPMTFLFNLDTARLSPRATLLTALYFAHYTHRSVVSPVFLAPKRAPLHVIVVAAGVFFNYLNATLLAHALVSFPPPGGWRFMAGIVIWALGFVGNAYHDEILHDLRRPAGQRLVSTPSDDPRDTAKGGRYRIPRGGLFALVSFPNYLCEWLEWSGFALAATPSMFIAVPTTYTVPLALPFGWRFPAYLLAAPWAFVLAEVTSMLPRAVRGHAWYRATFAGYPKNRRAAVPWLI</sequence>
<feature type="transmembrane region" description="Helical" evidence="6">
    <location>
        <begin position="12"/>
        <end position="33"/>
    </location>
</feature>
<evidence type="ECO:0000313" key="8">
    <source>
        <dbReference type="EMBL" id="RSH86498.1"/>
    </source>
</evidence>
<dbReference type="RefSeq" id="XP_028479283.1">
    <property type="nucleotide sequence ID" value="XM_028620311.1"/>
</dbReference>
<keyword evidence="9" id="KW-1185">Reference proteome</keyword>
<dbReference type="STRING" id="105984.A0A427Y5Z0"/>
<dbReference type="GeneID" id="39589298"/>
<dbReference type="InterPro" id="IPR039357">
    <property type="entry name" value="SRD5A/TECR"/>
</dbReference>
<comment type="subcellular location">
    <subcellularLocation>
        <location evidence="1">Membrane</location>
        <topology evidence="1">Multi-pass membrane protein</topology>
    </subcellularLocation>
</comment>
<feature type="domain" description="3-oxo-5-alpha-steroid 4-dehydrogenase C-terminal" evidence="7">
    <location>
        <begin position="189"/>
        <end position="222"/>
    </location>
</feature>
<dbReference type="GO" id="GO:0016020">
    <property type="term" value="C:membrane"/>
    <property type="evidence" value="ECO:0007669"/>
    <property type="project" value="UniProtKB-SubCell"/>
</dbReference>
<evidence type="ECO:0000256" key="1">
    <source>
        <dbReference type="ARBA" id="ARBA00004141"/>
    </source>
</evidence>
<dbReference type="OrthoDB" id="5788137at2759"/>
<reference evidence="8 9" key="1">
    <citation type="submission" date="2018-11" db="EMBL/GenBank/DDBJ databases">
        <title>Genome sequence of Apiotrichum porosum DSM 27194.</title>
        <authorList>
            <person name="Aliyu H."/>
            <person name="Gorte O."/>
            <person name="Ochsenreither K."/>
        </authorList>
    </citation>
    <scope>NUCLEOTIDE SEQUENCE [LARGE SCALE GENOMIC DNA]</scope>
    <source>
        <strain evidence="8 9">DSM 27194</strain>
    </source>
</reference>
<evidence type="ECO:0000256" key="5">
    <source>
        <dbReference type="ARBA" id="ARBA00023136"/>
    </source>
</evidence>
<comment type="similarity">
    <text evidence="2">Belongs to the steroid 5-alpha reductase family.</text>
</comment>
<proteinExistence type="inferred from homology"/>
<dbReference type="PROSITE" id="PS50244">
    <property type="entry name" value="S5A_REDUCTASE"/>
    <property type="match status" value="1"/>
</dbReference>
<dbReference type="GO" id="GO:0016627">
    <property type="term" value="F:oxidoreductase activity, acting on the CH-CH group of donors"/>
    <property type="evidence" value="ECO:0007669"/>
    <property type="project" value="InterPro"/>
</dbReference>
<dbReference type="AlphaFoldDB" id="A0A427Y5Z0"/>
<feature type="transmembrane region" description="Helical" evidence="6">
    <location>
        <begin position="110"/>
        <end position="132"/>
    </location>
</feature>
<comment type="caution">
    <text evidence="8">The sequence shown here is derived from an EMBL/GenBank/DDBJ whole genome shotgun (WGS) entry which is preliminary data.</text>
</comment>
<gene>
    <name evidence="8" type="ORF">EHS24_004755</name>
</gene>